<dbReference type="RefSeq" id="WP_063873264.1">
    <property type="nucleotide sequence ID" value="NZ_CAWMRI010000186.1"/>
</dbReference>
<dbReference type="Pfam" id="PF08852">
    <property type="entry name" value="DUF1822"/>
    <property type="match status" value="3"/>
</dbReference>
<evidence type="ECO:0000313" key="2">
    <source>
        <dbReference type="Proteomes" id="UP000076555"/>
    </source>
</evidence>
<dbReference type="Proteomes" id="UP000076555">
    <property type="component" value="Unassembled WGS sequence"/>
</dbReference>
<comment type="caution">
    <text evidence="1">The sequence shown here is derived from an EMBL/GenBank/DDBJ whole genome shotgun (WGS) entry which is preliminary data.</text>
</comment>
<dbReference type="InterPro" id="IPR014951">
    <property type="entry name" value="DUF1822"/>
</dbReference>
<name>A0A166J4L0_NODSP</name>
<gene>
    <name evidence="1" type="ORF">A2T98_13825</name>
</gene>
<protein>
    <recommendedName>
        <fullName evidence="3">DUF1822 domain-containing protein</fullName>
    </recommendedName>
</protein>
<proteinExistence type="predicted"/>
<reference evidence="1 2" key="1">
    <citation type="submission" date="2016-04" db="EMBL/GenBank/DDBJ databases">
        <title>Draft Genome Assembly of the Bloom-forming Cyanobacterium Nodularia spumigena Strain CENA596 in Shrimp Production Ponds.</title>
        <authorList>
            <person name="Popin R.V."/>
            <person name="Rigonato J."/>
            <person name="Abreu V.A."/>
            <person name="Andreote A.P."/>
            <person name="Silveira S.B."/>
            <person name="Odebrecht C."/>
            <person name="Fiore M.F."/>
        </authorList>
    </citation>
    <scope>NUCLEOTIDE SEQUENCE [LARGE SCALE GENOMIC DNA]</scope>
    <source>
        <strain evidence="1 2">CENA596</strain>
    </source>
</reference>
<organism evidence="1 2">
    <name type="scientific">Nodularia spumigena CENA596</name>
    <dbReference type="NCBI Taxonomy" id="1819295"/>
    <lineage>
        <taxon>Bacteria</taxon>
        <taxon>Bacillati</taxon>
        <taxon>Cyanobacteriota</taxon>
        <taxon>Cyanophyceae</taxon>
        <taxon>Nostocales</taxon>
        <taxon>Nodulariaceae</taxon>
        <taxon>Nodularia</taxon>
    </lineage>
</organism>
<evidence type="ECO:0008006" key="3">
    <source>
        <dbReference type="Google" id="ProtNLM"/>
    </source>
</evidence>
<sequence length="324" mass="36731">MTDKLNLLRELAIPFPIPPSFRRQAKAYASQYFTQEAQKRSYLNTLALLVANGYLRLLGFETNLSKLERWNALYRLWSEGNELELSGLGNLECCVITPGQETVILPPETCRYEMRPIIGDSVRVSVSPWDSALLQADRIGYLFVEIPISEHTAKLVGFIPDSDITDAEIAIADLQSMDDLIDYLAPAETVQTNDLTREFAQRKITYLRNWLNNIYTADWQPSMRDLRGATCKKKLNLAGQVFDLQLSVSQDQDKLILVRVIVQSENAYLPGGMQVSVPDESEIYTETVNEAADLISIPLELVPGEEFWVELRLGEDSIREYFIA</sequence>
<evidence type="ECO:0000313" key="1">
    <source>
        <dbReference type="EMBL" id="KZL49220.1"/>
    </source>
</evidence>
<dbReference type="OrthoDB" id="512705at2"/>
<accession>A0A166J4L0</accession>
<dbReference type="AlphaFoldDB" id="A0A166J4L0"/>
<dbReference type="EMBL" id="LWAJ01000186">
    <property type="protein sequence ID" value="KZL49220.1"/>
    <property type="molecule type" value="Genomic_DNA"/>
</dbReference>